<reference evidence="2" key="2">
    <citation type="submission" date="2020-09" db="EMBL/GenBank/DDBJ databases">
        <authorList>
            <person name="Sun Q."/>
            <person name="Zhou Y."/>
        </authorList>
    </citation>
    <scope>NUCLEOTIDE SEQUENCE</scope>
    <source>
        <strain evidence="2">CGMCC 4.5737</strain>
    </source>
</reference>
<protein>
    <submittedName>
        <fullName evidence="2">Putative hydrolase, alpha/beta fold LipV</fullName>
    </submittedName>
</protein>
<keyword evidence="2" id="KW-0378">Hydrolase</keyword>
<dbReference type="Gene3D" id="3.40.50.1820">
    <property type="entry name" value="alpha/beta hydrolase"/>
    <property type="match status" value="1"/>
</dbReference>
<comment type="caution">
    <text evidence="2">The sequence shown here is derived from an EMBL/GenBank/DDBJ whole genome shotgun (WGS) entry which is preliminary data.</text>
</comment>
<accession>A0A8J3FTN3</accession>
<reference evidence="2" key="1">
    <citation type="journal article" date="2014" name="Int. J. Syst. Evol. Microbiol.">
        <title>Complete genome sequence of Corynebacterium casei LMG S-19264T (=DSM 44701T), isolated from a smear-ripened cheese.</title>
        <authorList>
            <consortium name="US DOE Joint Genome Institute (JGI-PGF)"/>
            <person name="Walter F."/>
            <person name="Albersmeier A."/>
            <person name="Kalinowski J."/>
            <person name="Ruckert C."/>
        </authorList>
    </citation>
    <scope>NUCLEOTIDE SEQUENCE</scope>
    <source>
        <strain evidence="2">CGMCC 4.5737</strain>
    </source>
</reference>
<dbReference type="PRINTS" id="PR00111">
    <property type="entry name" value="ABHYDROLASE"/>
</dbReference>
<dbReference type="AlphaFoldDB" id="A0A8J3FTN3"/>
<dbReference type="InterPro" id="IPR000073">
    <property type="entry name" value="AB_hydrolase_1"/>
</dbReference>
<name>A0A8J3FTN3_9PSEU</name>
<dbReference type="EMBL" id="BMMK01000003">
    <property type="protein sequence ID" value="GGM42207.1"/>
    <property type="molecule type" value="Genomic_DNA"/>
</dbReference>
<dbReference type="Proteomes" id="UP000637578">
    <property type="component" value="Unassembled WGS sequence"/>
</dbReference>
<dbReference type="Pfam" id="PF00561">
    <property type="entry name" value="Abhydrolase_1"/>
    <property type="match status" value="1"/>
</dbReference>
<dbReference type="GO" id="GO:0016020">
    <property type="term" value="C:membrane"/>
    <property type="evidence" value="ECO:0007669"/>
    <property type="project" value="TreeGrafter"/>
</dbReference>
<gene>
    <name evidence="2" type="ORF">GCM10012275_11480</name>
</gene>
<dbReference type="InterPro" id="IPR029058">
    <property type="entry name" value="AB_hydrolase_fold"/>
</dbReference>
<evidence type="ECO:0000313" key="2">
    <source>
        <dbReference type="EMBL" id="GGM42207.1"/>
    </source>
</evidence>
<keyword evidence="3" id="KW-1185">Reference proteome</keyword>
<proteinExistence type="predicted"/>
<evidence type="ECO:0000313" key="3">
    <source>
        <dbReference type="Proteomes" id="UP000637578"/>
    </source>
</evidence>
<feature type="domain" description="AB hydrolase-1" evidence="1">
    <location>
        <begin position="18"/>
        <end position="187"/>
    </location>
</feature>
<dbReference type="GO" id="GO:0016787">
    <property type="term" value="F:hydrolase activity"/>
    <property type="evidence" value="ECO:0007669"/>
    <property type="project" value="UniProtKB-KW"/>
</dbReference>
<sequence>MNSSPLHVHQHGDVSDRPLVILHGITGHGARWRPRATHLAGFRVIAPDLRGHGRSTYQPPWTLEQHAADVLGVLDACGLERAPIVGHSFGGAVALHVARTAPKRVAGLVLVDPAIGMPPDLMAAVADDELAKEYFFAHPEEAKAWMRKQWTVVDEQAVEQQVADHLVQDDAGRWHWRYHRGAVLTAFSEVARPQVVPPAGTGTLVVRPTRGGIVPPAFLAGCEAALGDDFVVADIDCGHTVASERPAELAVLIKDFLARTS</sequence>
<organism evidence="2 3">
    <name type="scientific">Longimycelium tulufanense</name>
    <dbReference type="NCBI Taxonomy" id="907463"/>
    <lineage>
        <taxon>Bacteria</taxon>
        <taxon>Bacillati</taxon>
        <taxon>Actinomycetota</taxon>
        <taxon>Actinomycetes</taxon>
        <taxon>Pseudonocardiales</taxon>
        <taxon>Pseudonocardiaceae</taxon>
        <taxon>Longimycelium</taxon>
    </lineage>
</organism>
<dbReference type="RefSeq" id="WP_189054627.1">
    <property type="nucleotide sequence ID" value="NZ_BMMK01000003.1"/>
</dbReference>
<dbReference type="InterPro" id="IPR050266">
    <property type="entry name" value="AB_hydrolase_sf"/>
</dbReference>
<dbReference type="PANTHER" id="PTHR43798:SF33">
    <property type="entry name" value="HYDROLASE, PUTATIVE (AFU_ORTHOLOGUE AFUA_2G14860)-RELATED"/>
    <property type="match status" value="1"/>
</dbReference>
<evidence type="ECO:0000259" key="1">
    <source>
        <dbReference type="Pfam" id="PF00561"/>
    </source>
</evidence>
<dbReference type="SUPFAM" id="SSF53474">
    <property type="entry name" value="alpha/beta-Hydrolases"/>
    <property type="match status" value="1"/>
</dbReference>
<dbReference type="PANTHER" id="PTHR43798">
    <property type="entry name" value="MONOACYLGLYCEROL LIPASE"/>
    <property type="match status" value="1"/>
</dbReference>